<dbReference type="PANTHER" id="PTHR42756:SF1">
    <property type="entry name" value="TRANSCRIPTIONAL REPRESSOR OF EMRAB OPERON"/>
    <property type="match status" value="1"/>
</dbReference>
<proteinExistence type="predicted"/>
<evidence type="ECO:0000259" key="4">
    <source>
        <dbReference type="PROSITE" id="PS50995"/>
    </source>
</evidence>
<dbReference type="Proteomes" id="UP001208131">
    <property type="component" value="Unassembled WGS sequence"/>
</dbReference>
<evidence type="ECO:0000313" key="5">
    <source>
        <dbReference type="EMBL" id="MCU6705179.1"/>
    </source>
</evidence>
<keyword evidence="3" id="KW-0804">Transcription</keyword>
<evidence type="ECO:0000256" key="1">
    <source>
        <dbReference type="ARBA" id="ARBA00023015"/>
    </source>
</evidence>
<reference evidence="5 6" key="1">
    <citation type="journal article" date="2021" name="ISME Commun">
        <title>Automated analysis of genomic sequences facilitates high-throughput and comprehensive description of bacteria.</title>
        <authorList>
            <person name="Hitch T.C.A."/>
        </authorList>
    </citation>
    <scope>NUCLEOTIDE SEQUENCE [LARGE SCALE GENOMIC DNA]</scope>
    <source>
        <strain evidence="5 6">Sanger_31</strain>
    </source>
</reference>
<feature type="domain" description="HTH marR-type" evidence="4">
    <location>
        <begin position="6"/>
        <end position="140"/>
    </location>
</feature>
<organism evidence="5 6">
    <name type="scientific">Hominimerdicola aceti</name>
    <dbReference type="NCBI Taxonomy" id="2981726"/>
    <lineage>
        <taxon>Bacteria</taxon>
        <taxon>Bacillati</taxon>
        <taxon>Bacillota</taxon>
        <taxon>Clostridia</taxon>
        <taxon>Eubacteriales</taxon>
        <taxon>Oscillospiraceae</taxon>
        <taxon>Hominimerdicola</taxon>
    </lineage>
</organism>
<dbReference type="InterPro" id="IPR036388">
    <property type="entry name" value="WH-like_DNA-bd_sf"/>
</dbReference>
<dbReference type="GO" id="GO:0003677">
    <property type="term" value="F:DNA binding"/>
    <property type="evidence" value="ECO:0007669"/>
    <property type="project" value="UniProtKB-KW"/>
</dbReference>
<accession>A0AAE3LH11</accession>
<dbReference type="SMART" id="SM00347">
    <property type="entry name" value="HTH_MARR"/>
    <property type="match status" value="1"/>
</dbReference>
<dbReference type="InterPro" id="IPR000835">
    <property type="entry name" value="HTH_MarR-typ"/>
</dbReference>
<dbReference type="PANTHER" id="PTHR42756">
    <property type="entry name" value="TRANSCRIPTIONAL REGULATOR, MARR"/>
    <property type="match status" value="1"/>
</dbReference>
<keyword evidence="1" id="KW-0805">Transcription regulation</keyword>
<dbReference type="Pfam" id="PF12802">
    <property type="entry name" value="MarR_2"/>
    <property type="match status" value="1"/>
</dbReference>
<evidence type="ECO:0000313" key="6">
    <source>
        <dbReference type="Proteomes" id="UP001208131"/>
    </source>
</evidence>
<dbReference type="GO" id="GO:0003700">
    <property type="term" value="F:DNA-binding transcription factor activity"/>
    <property type="evidence" value="ECO:0007669"/>
    <property type="project" value="InterPro"/>
</dbReference>
<dbReference type="RefSeq" id="WP_022288492.1">
    <property type="nucleotide sequence ID" value="NZ_JAOQJZ010000003.1"/>
</dbReference>
<dbReference type="AlphaFoldDB" id="A0AAE3LH11"/>
<keyword evidence="2" id="KW-0238">DNA-binding</keyword>
<evidence type="ECO:0000256" key="2">
    <source>
        <dbReference type="ARBA" id="ARBA00023125"/>
    </source>
</evidence>
<keyword evidence="6" id="KW-1185">Reference proteome</keyword>
<sequence>MADNRKKNILRYSKYIHLKIECEINTMLAGKGITAAQSHVLMYIMEHNGEPVFSTAIHHDLNISRATVSGLIKKLRAGGYLSYEGSDDDERHKKIIATEKAYTLQQDICDCLKKIETMAFRNFTDQELDEMERLQKKMIDNTI</sequence>
<dbReference type="InterPro" id="IPR036390">
    <property type="entry name" value="WH_DNA-bd_sf"/>
</dbReference>
<gene>
    <name evidence="5" type="ORF">OCV57_04465</name>
</gene>
<comment type="caution">
    <text evidence="5">The sequence shown here is derived from an EMBL/GenBank/DDBJ whole genome shotgun (WGS) entry which is preliminary data.</text>
</comment>
<evidence type="ECO:0000256" key="3">
    <source>
        <dbReference type="ARBA" id="ARBA00023163"/>
    </source>
</evidence>
<dbReference type="SUPFAM" id="SSF46785">
    <property type="entry name" value="Winged helix' DNA-binding domain"/>
    <property type="match status" value="1"/>
</dbReference>
<dbReference type="PROSITE" id="PS50995">
    <property type="entry name" value="HTH_MARR_2"/>
    <property type="match status" value="1"/>
</dbReference>
<dbReference type="Gene3D" id="1.10.10.10">
    <property type="entry name" value="Winged helix-like DNA-binding domain superfamily/Winged helix DNA-binding domain"/>
    <property type="match status" value="1"/>
</dbReference>
<dbReference type="EMBL" id="JAOQJZ010000003">
    <property type="protein sequence ID" value="MCU6705179.1"/>
    <property type="molecule type" value="Genomic_DNA"/>
</dbReference>
<protein>
    <submittedName>
        <fullName evidence="5">MarR family winged helix-turn-helix transcriptional regulator</fullName>
    </submittedName>
</protein>
<name>A0AAE3LH11_9FIRM</name>